<proteinExistence type="predicted"/>
<keyword evidence="2" id="KW-1185">Reference proteome</keyword>
<comment type="caution">
    <text evidence="1">The sequence shown here is derived from an EMBL/GenBank/DDBJ whole genome shotgun (WGS) entry which is preliminary data.</text>
</comment>
<dbReference type="Proteomes" id="UP001341840">
    <property type="component" value="Unassembled WGS sequence"/>
</dbReference>
<organism evidence="1 2">
    <name type="scientific">Stylosanthes scabra</name>
    <dbReference type="NCBI Taxonomy" id="79078"/>
    <lineage>
        <taxon>Eukaryota</taxon>
        <taxon>Viridiplantae</taxon>
        <taxon>Streptophyta</taxon>
        <taxon>Embryophyta</taxon>
        <taxon>Tracheophyta</taxon>
        <taxon>Spermatophyta</taxon>
        <taxon>Magnoliopsida</taxon>
        <taxon>eudicotyledons</taxon>
        <taxon>Gunneridae</taxon>
        <taxon>Pentapetalae</taxon>
        <taxon>rosids</taxon>
        <taxon>fabids</taxon>
        <taxon>Fabales</taxon>
        <taxon>Fabaceae</taxon>
        <taxon>Papilionoideae</taxon>
        <taxon>50 kb inversion clade</taxon>
        <taxon>dalbergioids sensu lato</taxon>
        <taxon>Dalbergieae</taxon>
        <taxon>Pterocarpus clade</taxon>
        <taxon>Stylosanthes</taxon>
    </lineage>
</organism>
<accession>A0ABU6UXJ4</accession>
<dbReference type="EMBL" id="JASCZI010124714">
    <property type="protein sequence ID" value="MED6166066.1"/>
    <property type="molecule type" value="Genomic_DNA"/>
</dbReference>
<evidence type="ECO:0000313" key="1">
    <source>
        <dbReference type="EMBL" id="MED6166066.1"/>
    </source>
</evidence>
<feature type="non-terminal residue" evidence="1">
    <location>
        <position position="1"/>
    </location>
</feature>
<feature type="non-terminal residue" evidence="1">
    <location>
        <position position="53"/>
    </location>
</feature>
<name>A0ABU6UXJ4_9FABA</name>
<sequence length="53" mass="6356">AEWRILWDSQWVLVVCSRIEVVYAWTFPMWAAKREWRVPRICVGDRDIDCGMG</sequence>
<gene>
    <name evidence="1" type="ORF">PIB30_105479</name>
</gene>
<protein>
    <submittedName>
        <fullName evidence="1">Uncharacterized protein</fullName>
    </submittedName>
</protein>
<reference evidence="1 2" key="1">
    <citation type="journal article" date="2023" name="Plants (Basel)">
        <title>Bridging the Gap: Combining Genomics and Transcriptomics Approaches to Understand Stylosanthes scabra, an Orphan Legume from the Brazilian Caatinga.</title>
        <authorList>
            <person name="Ferreira-Neto J.R.C."/>
            <person name="da Silva M.D."/>
            <person name="Binneck E."/>
            <person name="de Melo N.F."/>
            <person name="da Silva R.H."/>
            <person name="de Melo A.L.T.M."/>
            <person name="Pandolfi V."/>
            <person name="Bustamante F.O."/>
            <person name="Brasileiro-Vidal A.C."/>
            <person name="Benko-Iseppon A.M."/>
        </authorList>
    </citation>
    <scope>NUCLEOTIDE SEQUENCE [LARGE SCALE GENOMIC DNA]</scope>
    <source>
        <tissue evidence="1">Leaves</tissue>
    </source>
</reference>
<evidence type="ECO:0000313" key="2">
    <source>
        <dbReference type="Proteomes" id="UP001341840"/>
    </source>
</evidence>